<evidence type="ECO:0000256" key="1">
    <source>
        <dbReference type="ARBA" id="ARBA00004370"/>
    </source>
</evidence>
<dbReference type="GO" id="GO:0016020">
    <property type="term" value="C:membrane"/>
    <property type="evidence" value="ECO:0007669"/>
    <property type="project" value="UniProtKB-SubCell"/>
</dbReference>
<gene>
    <name evidence="6" type="ORF">OPDIPICF_02772</name>
</gene>
<dbReference type="OrthoDB" id="513661at2"/>
<feature type="transmembrane region" description="Helical" evidence="5">
    <location>
        <begin position="108"/>
        <end position="134"/>
    </location>
</feature>
<dbReference type="Proteomes" id="UP000441399">
    <property type="component" value="Unassembled WGS sequence"/>
</dbReference>
<dbReference type="AlphaFoldDB" id="A0A5S9QVS7"/>
<keyword evidence="2 5" id="KW-0812">Transmembrane</keyword>
<proteinExistence type="predicted"/>
<evidence type="ECO:0000256" key="3">
    <source>
        <dbReference type="ARBA" id="ARBA00022989"/>
    </source>
</evidence>
<dbReference type="EMBL" id="CACSIO010000045">
    <property type="protein sequence ID" value="CAA0123052.1"/>
    <property type="molecule type" value="Genomic_DNA"/>
</dbReference>
<organism evidence="6 7">
    <name type="scientific">BD1-7 clade bacterium</name>
    <dbReference type="NCBI Taxonomy" id="2029982"/>
    <lineage>
        <taxon>Bacteria</taxon>
        <taxon>Pseudomonadati</taxon>
        <taxon>Pseudomonadota</taxon>
        <taxon>Gammaproteobacteria</taxon>
        <taxon>Cellvibrionales</taxon>
        <taxon>Spongiibacteraceae</taxon>
        <taxon>BD1-7 clade</taxon>
    </lineage>
</organism>
<dbReference type="InterPro" id="IPR023352">
    <property type="entry name" value="MAPEG-like_dom_sf"/>
</dbReference>
<dbReference type="SUPFAM" id="SSF161084">
    <property type="entry name" value="MAPEG domain-like"/>
    <property type="match status" value="1"/>
</dbReference>
<keyword evidence="7" id="KW-1185">Reference proteome</keyword>
<accession>A0A5S9QVS7</accession>
<protein>
    <recommendedName>
        <fullName evidence="8">MAPEG family protein</fullName>
    </recommendedName>
</protein>
<dbReference type="InterPro" id="IPR001129">
    <property type="entry name" value="Membr-assoc_MAPEG"/>
</dbReference>
<comment type="subcellular location">
    <subcellularLocation>
        <location evidence="1">Membrane</location>
    </subcellularLocation>
</comment>
<dbReference type="Pfam" id="PF01124">
    <property type="entry name" value="MAPEG"/>
    <property type="match status" value="1"/>
</dbReference>
<feature type="transmembrane region" description="Helical" evidence="5">
    <location>
        <begin position="70"/>
        <end position="96"/>
    </location>
</feature>
<keyword evidence="4 5" id="KW-0472">Membrane</keyword>
<reference evidence="6 7" key="1">
    <citation type="submission" date="2019-11" db="EMBL/GenBank/DDBJ databases">
        <authorList>
            <person name="Holert J."/>
        </authorList>
    </citation>
    <scope>NUCLEOTIDE SEQUENCE [LARGE SCALE GENOMIC DNA]</scope>
    <source>
        <strain evidence="6">SB11_3</strain>
    </source>
</reference>
<sequence length="137" mass="15336">MNEIYTYLVLSGVLTLLLWTPYILGRVFVWGLPTFLNNYPENFPIEAPQQPLWAERAQRTHLNMVETMPAFIAVVLGASQLGNASATVLATIAMWASIFFYARIAHAAIYIAGIPFLRTPSYLVSWFAILMIALQAV</sequence>
<evidence type="ECO:0000313" key="6">
    <source>
        <dbReference type="EMBL" id="CAA0123052.1"/>
    </source>
</evidence>
<evidence type="ECO:0008006" key="8">
    <source>
        <dbReference type="Google" id="ProtNLM"/>
    </source>
</evidence>
<name>A0A5S9QVS7_9GAMM</name>
<evidence type="ECO:0000256" key="2">
    <source>
        <dbReference type="ARBA" id="ARBA00022692"/>
    </source>
</evidence>
<dbReference type="PANTHER" id="PTHR35371:SF1">
    <property type="entry name" value="BLR7753 PROTEIN"/>
    <property type="match status" value="1"/>
</dbReference>
<keyword evidence="3 5" id="KW-1133">Transmembrane helix</keyword>
<evidence type="ECO:0000313" key="7">
    <source>
        <dbReference type="Proteomes" id="UP000441399"/>
    </source>
</evidence>
<evidence type="ECO:0000256" key="4">
    <source>
        <dbReference type="ARBA" id="ARBA00023136"/>
    </source>
</evidence>
<dbReference type="PANTHER" id="PTHR35371">
    <property type="entry name" value="INNER MEMBRANE PROTEIN"/>
    <property type="match status" value="1"/>
</dbReference>
<feature type="transmembrane region" description="Helical" evidence="5">
    <location>
        <begin position="7"/>
        <end position="29"/>
    </location>
</feature>
<evidence type="ECO:0000256" key="5">
    <source>
        <dbReference type="SAM" id="Phobius"/>
    </source>
</evidence>
<dbReference type="Gene3D" id="1.20.120.550">
    <property type="entry name" value="Membrane associated eicosanoid/glutathione metabolism-like domain"/>
    <property type="match status" value="1"/>
</dbReference>